<feature type="binding site" evidence="12">
    <location>
        <position position="201"/>
    </location>
    <ligand>
        <name>Zn(2+)</name>
        <dbReference type="ChEBI" id="CHEBI:29105"/>
    </ligand>
</feature>
<feature type="binding site" evidence="11">
    <location>
        <begin position="225"/>
        <end position="226"/>
    </location>
    <ligand>
        <name>substrate</name>
    </ligand>
</feature>
<evidence type="ECO:0000259" key="13">
    <source>
        <dbReference type="Pfam" id="PF01979"/>
    </source>
</evidence>
<keyword evidence="4 12" id="KW-0479">Metal-binding</keyword>
<comment type="catalytic activity">
    <reaction evidence="7">
        <text>N-acetyl-D-glucosamine 6-phosphate + H2O = D-glucosamine 6-phosphate + acetate</text>
        <dbReference type="Rhea" id="RHEA:22936"/>
        <dbReference type="ChEBI" id="CHEBI:15377"/>
        <dbReference type="ChEBI" id="CHEBI:30089"/>
        <dbReference type="ChEBI" id="CHEBI:57513"/>
        <dbReference type="ChEBI" id="CHEBI:58725"/>
        <dbReference type="EC" id="3.5.1.25"/>
    </reaction>
</comment>
<sequence length="398" mass="43555">MGKRTVFTKAKIYTPDRVIASGSVVVENGRIEAILESRDAIDNDNIDSFINLNGRHLVPGFVDVHVHGGGGYDVMSGHVEDIDGMCLFHAKHGTTSFLPTTLTADHLSIERVIGSIVKAIENGTSGAEVLGLHLEGPFINEKRSGAQNPLYIREPSIHELDRYCELSKGNIRLITLAPEQPGAIEFIRHTYQKGVTISIGHSNATYQMMKQAIGAGATHITHLFNGMRPLHHREPGVAGAALMHDELTVELICDGFHIHSDLINYVFRTKPLENIILITDAISAAGQPDGNTYELGGLPCYMKDGQVRLKESNDLAGSCLTMIEALRNALDFTGRPLHEILPTLTINPARQIGVSDRKGSIEIGKDADLIVLDDNFELQATYVKGKEVFSNLHWCQTP</sequence>
<dbReference type="CDD" id="cd00854">
    <property type="entry name" value="NagA"/>
    <property type="match status" value="1"/>
</dbReference>
<dbReference type="PIRSF" id="PIRSF038994">
    <property type="entry name" value="NagA"/>
    <property type="match status" value="1"/>
</dbReference>
<name>A0A7S7RCK4_9BACI</name>
<evidence type="ECO:0000256" key="11">
    <source>
        <dbReference type="PIRSR" id="PIRSR038994-2"/>
    </source>
</evidence>
<dbReference type="InterPro" id="IPR011059">
    <property type="entry name" value="Metal-dep_hydrolase_composite"/>
</dbReference>
<evidence type="ECO:0000256" key="4">
    <source>
        <dbReference type="ARBA" id="ARBA00022723"/>
    </source>
</evidence>
<dbReference type="Gene3D" id="2.30.40.10">
    <property type="entry name" value="Urease, subunit C, domain 1"/>
    <property type="match status" value="1"/>
</dbReference>
<dbReference type="FunFam" id="3.20.20.140:FF:000004">
    <property type="entry name" value="N-acetylglucosamine-6-phosphate deacetylase"/>
    <property type="match status" value="1"/>
</dbReference>
<dbReference type="AlphaFoldDB" id="A0A7S7RCK4"/>
<evidence type="ECO:0000256" key="1">
    <source>
        <dbReference type="ARBA" id="ARBA00010716"/>
    </source>
</evidence>
<proteinExistence type="inferred from homology"/>
<dbReference type="Gene3D" id="3.20.20.140">
    <property type="entry name" value="Metal-dependent hydrolases"/>
    <property type="match status" value="1"/>
</dbReference>
<dbReference type="NCBIfam" id="TIGR00221">
    <property type="entry name" value="nagA"/>
    <property type="match status" value="1"/>
</dbReference>
<evidence type="ECO:0000256" key="5">
    <source>
        <dbReference type="ARBA" id="ARBA00022801"/>
    </source>
</evidence>
<organism evidence="14 15">
    <name type="scientific">Anaerobacillus isosaccharinicus</name>
    <dbReference type="NCBI Taxonomy" id="1532552"/>
    <lineage>
        <taxon>Bacteria</taxon>
        <taxon>Bacillati</taxon>
        <taxon>Bacillota</taxon>
        <taxon>Bacilli</taxon>
        <taxon>Bacillales</taxon>
        <taxon>Bacillaceae</taxon>
        <taxon>Anaerobacillus</taxon>
    </lineage>
</organism>
<dbReference type="RefSeq" id="WP_182080428.1">
    <property type="nucleotide sequence ID" value="NZ_CP063356.2"/>
</dbReference>
<feature type="binding site" evidence="12">
    <location>
        <position position="135"/>
    </location>
    <ligand>
        <name>Zn(2+)</name>
        <dbReference type="ChEBI" id="CHEBI:29105"/>
    </ligand>
</feature>
<evidence type="ECO:0000313" key="14">
    <source>
        <dbReference type="EMBL" id="QOY37129.1"/>
    </source>
</evidence>
<dbReference type="Pfam" id="PF01979">
    <property type="entry name" value="Amidohydro_1"/>
    <property type="match status" value="1"/>
</dbReference>
<feature type="binding site" evidence="11">
    <location>
        <position position="257"/>
    </location>
    <ligand>
        <name>substrate</name>
    </ligand>
</feature>
<protein>
    <recommendedName>
        <fullName evidence="3">N-acetylglucosamine-6-phosphate deacetylase</fullName>
        <ecNumber evidence="2">3.5.1.25</ecNumber>
    </recommendedName>
</protein>
<accession>A0A7S7RCK4</accession>
<dbReference type="GO" id="GO:0046872">
    <property type="term" value="F:metal ion binding"/>
    <property type="evidence" value="ECO:0007669"/>
    <property type="project" value="UniProtKB-KW"/>
</dbReference>
<evidence type="ECO:0000256" key="2">
    <source>
        <dbReference type="ARBA" id="ARBA00011899"/>
    </source>
</evidence>
<dbReference type="GO" id="GO:0006046">
    <property type="term" value="P:N-acetylglucosamine catabolic process"/>
    <property type="evidence" value="ECO:0007669"/>
    <property type="project" value="TreeGrafter"/>
</dbReference>
<dbReference type="EMBL" id="CP063356">
    <property type="protein sequence ID" value="QOY37129.1"/>
    <property type="molecule type" value="Genomic_DNA"/>
</dbReference>
<evidence type="ECO:0000256" key="12">
    <source>
        <dbReference type="PIRSR" id="PIRSR038994-3"/>
    </source>
</evidence>
<dbReference type="InterPro" id="IPR003764">
    <property type="entry name" value="GlcNAc_6-P_deAcase"/>
</dbReference>
<dbReference type="GO" id="GO:0008448">
    <property type="term" value="F:N-acetylglucosamine-6-phosphate deacetylase activity"/>
    <property type="evidence" value="ECO:0007669"/>
    <property type="project" value="UniProtKB-EC"/>
</dbReference>
<feature type="binding site" evidence="11">
    <location>
        <position position="233"/>
    </location>
    <ligand>
        <name>substrate</name>
    </ligand>
</feature>
<keyword evidence="6 9" id="KW-0119">Carbohydrate metabolism</keyword>
<dbReference type="InterPro" id="IPR032466">
    <property type="entry name" value="Metal_Hydrolase"/>
</dbReference>
<evidence type="ECO:0000256" key="8">
    <source>
        <dbReference type="ARBA" id="ARBA00060590"/>
    </source>
</evidence>
<reference evidence="14 15" key="1">
    <citation type="journal article" date="2017" name="Genome Announc.">
        <title>Draft Genome Sequences of Four Alkaliphilic Bacteria Belonging to the Anaerobacillus Genus.</title>
        <authorList>
            <person name="Bassil N.M."/>
            <person name="Lloyd J.R."/>
        </authorList>
    </citation>
    <scope>NUCLEOTIDE SEQUENCE [LARGE SCALE GENOMIC DNA]</scope>
    <source>
        <strain evidence="14 15">NB2006</strain>
    </source>
</reference>
<comment type="similarity">
    <text evidence="1 9">Belongs to the metallo-dependent hydrolases superfamily. NagA family.</text>
</comment>
<feature type="binding site" evidence="11">
    <location>
        <position position="146"/>
    </location>
    <ligand>
        <name>substrate</name>
    </ligand>
</feature>
<keyword evidence="5 9" id="KW-0378">Hydrolase</keyword>
<dbReference type="SUPFAM" id="SSF51338">
    <property type="entry name" value="Composite domain of metallo-dependent hydrolases"/>
    <property type="match status" value="1"/>
</dbReference>
<dbReference type="Proteomes" id="UP000180175">
    <property type="component" value="Chromosome"/>
</dbReference>
<dbReference type="SUPFAM" id="SSF51556">
    <property type="entry name" value="Metallo-dependent hydrolases"/>
    <property type="match status" value="1"/>
</dbReference>
<comment type="pathway">
    <text evidence="8">Amino-sugar metabolism; N-acetylneuraminate degradation; D-fructose 6-phosphate from N-acetylneuraminate: step 4/5.</text>
</comment>
<evidence type="ECO:0000256" key="7">
    <source>
        <dbReference type="ARBA" id="ARBA00047647"/>
    </source>
</evidence>
<evidence type="ECO:0000256" key="9">
    <source>
        <dbReference type="PIRNR" id="PIRNR038994"/>
    </source>
</evidence>
<feature type="binding site" evidence="11">
    <location>
        <begin position="315"/>
        <end position="317"/>
    </location>
    <ligand>
        <name>substrate</name>
    </ligand>
</feature>
<keyword evidence="15" id="KW-1185">Reference proteome</keyword>
<feature type="domain" description="Amidohydrolase-related" evidence="13">
    <location>
        <begin position="57"/>
        <end position="388"/>
    </location>
</feature>
<feature type="active site" description="Proton donor/acceptor" evidence="10">
    <location>
        <position position="280"/>
    </location>
</feature>
<evidence type="ECO:0000256" key="10">
    <source>
        <dbReference type="PIRSR" id="PIRSR038994-1"/>
    </source>
</evidence>
<dbReference type="EC" id="3.5.1.25" evidence="2"/>
<dbReference type="InterPro" id="IPR006680">
    <property type="entry name" value="Amidohydro-rel"/>
</dbReference>
<evidence type="ECO:0000256" key="3">
    <source>
        <dbReference type="ARBA" id="ARBA00018029"/>
    </source>
</evidence>
<dbReference type="KEGG" id="aia:AWH56_005665"/>
<dbReference type="PANTHER" id="PTHR11113:SF14">
    <property type="entry name" value="N-ACETYLGLUCOSAMINE-6-PHOSPHATE DEACETYLASE"/>
    <property type="match status" value="1"/>
</dbReference>
<dbReference type="PANTHER" id="PTHR11113">
    <property type="entry name" value="N-ACETYLGLUCOSAMINE-6-PHOSPHATE DEACETYLASE"/>
    <property type="match status" value="1"/>
</dbReference>
<gene>
    <name evidence="14" type="primary">nagA</name>
    <name evidence="14" type="ORF">AWH56_005665</name>
</gene>
<feature type="binding site" evidence="12">
    <location>
        <position position="222"/>
    </location>
    <ligand>
        <name>Zn(2+)</name>
        <dbReference type="ChEBI" id="CHEBI:29105"/>
    </ligand>
</feature>
<evidence type="ECO:0000256" key="6">
    <source>
        <dbReference type="ARBA" id="ARBA00023277"/>
    </source>
</evidence>
<evidence type="ECO:0000313" key="15">
    <source>
        <dbReference type="Proteomes" id="UP000180175"/>
    </source>
</evidence>
<comment type="cofactor">
    <cofactor evidence="12">
        <name>a divalent metal cation</name>
        <dbReference type="ChEBI" id="CHEBI:60240"/>
    </cofactor>
    <text evidence="12">Binds 1 divalent metal cation per subunit.</text>
</comment>
<reference evidence="14 15" key="2">
    <citation type="journal article" date="2019" name="Int. J. Syst. Evol. Microbiol.">
        <title>Anaerobacillus isosaccharinicus sp. nov., an alkaliphilic bacterium which degrades isosaccharinic acid.</title>
        <authorList>
            <person name="Bassil N.M."/>
            <person name="Lloyd J.R."/>
        </authorList>
    </citation>
    <scope>NUCLEOTIDE SEQUENCE [LARGE SCALE GENOMIC DNA]</scope>
    <source>
        <strain evidence="14 15">NB2006</strain>
    </source>
</reference>